<dbReference type="Proteomes" id="UP000799537">
    <property type="component" value="Unassembled WGS sequence"/>
</dbReference>
<reference evidence="2" key="1">
    <citation type="journal article" date="2020" name="Stud. Mycol.">
        <title>101 Dothideomycetes genomes: a test case for predicting lifestyles and emergence of pathogens.</title>
        <authorList>
            <person name="Haridas S."/>
            <person name="Albert R."/>
            <person name="Binder M."/>
            <person name="Bloem J."/>
            <person name="Labutti K."/>
            <person name="Salamov A."/>
            <person name="Andreopoulos B."/>
            <person name="Baker S."/>
            <person name="Barry K."/>
            <person name="Bills G."/>
            <person name="Bluhm B."/>
            <person name="Cannon C."/>
            <person name="Castanera R."/>
            <person name="Culley D."/>
            <person name="Daum C."/>
            <person name="Ezra D."/>
            <person name="Gonzalez J."/>
            <person name="Henrissat B."/>
            <person name="Kuo A."/>
            <person name="Liang C."/>
            <person name="Lipzen A."/>
            <person name="Lutzoni F."/>
            <person name="Magnuson J."/>
            <person name="Mondo S."/>
            <person name="Nolan M."/>
            <person name="Ohm R."/>
            <person name="Pangilinan J."/>
            <person name="Park H.-J."/>
            <person name="Ramirez L."/>
            <person name="Alfaro M."/>
            <person name="Sun H."/>
            <person name="Tritt A."/>
            <person name="Yoshinaga Y."/>
            <person name="Zwiers L.-H."/>
            <person name="Turgeon B."/>
            <person name="Goodwin S."/>
            <person name="Spatafora J."/>
            <person name="Crous P."/>
            <person name="Grigoriev I."/>
        </authorList>
    </citation>
    <scope>NUCLEOTIDE SEQUENCE</scope>
    <source>
        <strain evidence="2">ATCC 36951</strain>
    </source>
</reference>
<keyword evidence="1" id="KW-0812">Transmembrane</keyword>
<proteinExistence type="predicted"/>
<keyword evidence="1" id="KW-0472">Membrane</keyword>
<feature type="transmembrane region" description="Helical" evidence="1">
    <location>
        <begin position="130"/>
        <end position="154"/>
    </location>
</feature>
<keyword evidence="1" id="KW-1133">Transmembrane helix</keyword>
<keyword evidence="3" id="KW-1185">Reference proteome</keyword>
<feature type="transmembrane region" description="Helical" evidence="1">
    <location>
        <begin position="65"/>
        <end position="86"/>
    </location>
</feature>
<accession>A0A6A6C2P4</accession>
<dbReference type="RefSeq" id="XP_033662286.1">
    <property type="nucleotide sequence ID" value="XM_033808893.1"/>
</dbReference>
<name>A0A6A6C2P4_ZASCE</name>
<dbReference type="EMBL" id="ML993619">
    <property type="protein sequence ID" value="KAF2161397.1"/>
    <property type="molecule type" value="Genomic_DNA"/>
</dbReference>
<protein>
    <submittedName>
        <fullName evidence="2">Uncharacterized protein</fullName>
    </submittedName>
</protein>
<evidence type="ECO:0000313" key="2">
    <source>
        <dbReference type="EMBL" id="KAF2161397.1"/>
    </source>
</evidence>
<sequence length="357" mass="38784">MAFKSRPRANISWRAPLSMIAALVAGVCLAAGHHAFYNSLQGREVSSHQYHVGTWTASSQQVNTAAGTAFAFVVKASLVLASAIAYTQLYFRLLATGINSLQKLDRWFSGLHDFVSFCYLPTYWRHGLLALVAVTVWLLPIAAIIAPAALSVTFSKLQYPSSLSHTVPQPALDSLAFLSNNVYNTSLTDYAESYSFDPDQEVLRVASAAAASGSILPIEAPGVNASWQVTIEAPKMLCEDMGSELQSQLKSNLLQGLQPSITTLGEPGDFQSMFSYLAWSSWTNFTADAQGNQLNISVRLPFTNGTGANMEFLVQPKTSGHEFYVAVFSRANTMPPRTVWDNASGSPPFGQAAMDWY</sequence>
<dbReference type="GeneID" id="54562165"/>
<evidence type="ECO:0000313" key="3">
    <source>
        <dbReference type="Proteomes" id="UP000799537"/>
    </source>
</evidence>
<dbReference type="AlphaFoldDB" id="A0A6A6C2P4"/>
<organism evidence="2 3">
    <name type="scientific">Zasmidium cellare ATCC 36951</name>
    <dbReference type="NCBI Taxonomy" id="1080233"/>
    <lineage>
        <taxon>Eukaryota</taxon>
        <taxon>Fungi</taxon>
        <taxon>Dikarya</taxon>
        <taxon>Ascomycota</taxon>
        <taxon>Pezizomycotina</taxon>
        <taxon>Dothideomycetes</taxon>
        <taxon>Dothideomycetidae</taxon>
        <taxon>Mycosphaerellales</taxon>
        <taxon>Mycosphaerellaceae</taxon>
        <taxon>Zasmidium</taxon>
    </lineage>
</organism>
<gene>
    <name evidence="2" type="ORF">M409DRAFT_28131</name>
</gene>
<evidence type="ECO:0000256" key="1">
    <source>
        <dbReference type="SAM" id="Phobius"/>
    </source>
</evidence>
<dbReference type="OrthoDB" id="5322539at2759"/>